<dbReference type="InterPro" id="IPR001870">
    <property type="entry name" value="B30.2/SPRY"/>
</dbReference>
<accession>A0A7L0UTL2</accession>
<proteinExistence type="predicted"/>
<reference evidence="2 3" key="1">
    <citation type="submission" date="2019-09" db="EMBL/GenBank/DDBJ databases">
        <title>Bird 10,000 Genomes (B10K) Project - Family phase.</title>
        <authorList>
            <person name="Zhang G."/>
        </authorList>
    </citation>
    <scope>NUCLEOTIDE SEQUENCE [LARGE SCALE GENOMIC DNA]</scope>
    <source>
        <strain evidence="2">B10K-DU-001-35</strain>
        <tissue evidence="2">Muscle</tissue>
    </source>
</reference>
<dbReference type="Gene3D" id="2.60.120.920">
    <property type="match status" value="1"/>
</dbReference>
<keyword evidence="2" id="KW-0436">Ligase</keyword>
<dbReference type="InterPro" id="IPR006574">
    <property type="entry name" value="PRY"/>
</dbReference>
<evidence type="ECO:0000313" key="2">
    <source>
        <dbReference type="EMBL" id="NXL70446.1"/>
    </source>
</evidence>
<dbReference type="InterPro" id="IPR050143">
    <property type="entry name" value="TRIM/RBCC"/>
</dbReference>
<dbReference type="InterPro" id="IPR043136">
    <property type="entry name" value="B30.2/SPRY_sf"/>
</dbReference>
<feature type="non-terminal residue" evidence="2">
    <location>
        <position position="1"/>
    </location>
</feature>
<dbReference type="AlphaFoldDB" id="A0A7L0UTL2"/>
<dbReference type="EMBL" id="VXAX01000861">
    <property type="protein sequence ID" value="NXL70446.1"/>
    <property type="molecule type" value="Genomic_DNA"/>
</dbReference>
<sequence length="194" mass="21538">MEQQKKILQARLDQMFQELSNKSNEFESRVSERQSLLDTVIAQIQEKRDQPAVKFLMVRLHSPWALCKAATAPIPELVSSELQSSVEMFAWKSQRVVDVLDKFKGKALLAPCCASPGSGKSSQVTLDPQTANLDLTLSDNNKSIRFVGGKQPPRDIPKRFTGSLSVLGSQGFTSGSHYWEVEVWEKGSWALGVA</sequence>
<dbReference type="SUPFAM" id="SSF49899">
    <property type="entry name" value="Concanavalin A-like lectins/glucanases"/>
    <property type="match status" value="1"/>
</dbReference>
<dbReference type="OrthoDB" id="6270329at2759"/>
<dbReference type="PROSITE" id="PS50188">
    <property type="entry name" value="B302_SPRY"/>
    <property type="match status" value="1"/>
</dbReference>
<evidence type="ECO:0000313" key="3">
    <source>
        <dbReference type="Proteomes" id="UP000558164"/>
    </source>
</evidence>
<keyword evidence="3" id="KW-1185">Reference proteome</keyword>
<dbReference type="Proteomes" id="UP000558164">
    <property type="component" value="Unassembled WGS sequence"/>
</dbReference>
<dbReference type="PRINTS" id="PR01407">
    <property type="entry name" value="BUTYPHLNCDUF"/>
</dbReference>
<dbReference type="GO" id="GO:0016874">
    <property type="term" value="F:ligase activity"/>
    <property type="evidence" value="ECO:0007669"/>
    <property type="project" value="UniProtKB-KW"/>
</dbReference>
<organism evidence="2 3">
    <name type="scientific">Leptocoma aspasia</name>
    <dbReference type="NCBI Taxonomy" id="2585812"/>
    <lineage>
        <taxon>Eukaryota</taxon>
        <taxon>Metazoa</taxon>
        <taxon>Chordata</taxon>
        <taxon>Craniata</taxon>
        <taxon>Vertebrata</taxon>
        <taxon>Euteleostomi</taxon>
        <taxon>Archelosauria</taxon>
        <taxon>Archosauria</taxon>
        <taxon>Dinosauria</taxon>
        <taxon>Saurischia</taxon>
        <taxon>Theropoda</taxon>
        <taxon>Coelurosauria</taxon>
        <taxon>Aves</taxon>
        <taxon>Neognathae</taxon>
        <taxon>Neoaves</taxon>
        <taxon>Telluraves</taxon>
        <taxon>Australaves</taxon>
        <taxon>Passeriformes</taxon>
        <taxon>Passeroidea</taxon>
        <taxon>Nectariniidae</taxon>
        <taxon>Leptocoma</taxon>
    </lineage>
</organism>
<dbReference type="Pfam" id="PF13765">
    <property type="entry name" value="PRY"/>
    <property type="match status" value="1"/>
</dbReference>
<dbReference type="InterPro" id="IPR003879">
    <property type="entry name" value="Butyrophylin_SPRY"/>
</dbReference>
<gene>
    <name evidence="2" type="primary">Trim7_0</name>
    <name evidence="2" type="ORF">LEPASP_R07469</name>
</gene>
<feature type="non-terminal residue" evidence="2">
    <location>
        <position position="194"/>
    </location>
</feature>
<dbReference type="InterPro" id="IPR013320">
    <property type="entry name" value="ConA-like_dom_sf"/>
</dbReference>
<evidence type="ECO:0000259" key="1">
    <source>
        <dbReference type="PROSITE" id="PS50188"/>
    </source>
</evidence>
<dbReference type="SMART" id="SM00589">
    <property type="entry name" value="PRY"/>
    <property type="match status" value="1"/>
</dbReference>
<comment type="caution">
    <text evidence="2">The sequence shown here is derived from an EMBL/GenBank/DDBJ whole genome shotgun (WGS) entry which is preliminary data.</text>
</comment>
<dbReference type="PANTHER" id="PTHR24103">
    <property type="entry name" value="E3 UBIQUITIN-PROTEIN LIGASE TRIM"/>
    <property type="match status" value="1"/>
</dbReference>
<name>A0A7L0UTL2_9PASE</name>
<feature type="domain" description="B30.2/SPRY" evidence="1">
    <location>
        <begin position="104"/>
        <end position="194"/>
    </location>
</feature>
<protein>
    <submittedName>
        <fullName evidence="2">TRIM7 ligase</fullName>
    </submittedName>
</protein>